<sequence>MDSVRVLQVPEEERFAAAPAFYRAVWGSRNDDVLLMNATRVWFLDLEQGPELIVNTIDTSHTTTLFTSIDPSGAERDSEYLCLCTTDAVMWLDARDGQLVLSWEHMRHGETLEVRAMAGKVDTSEETVFLVRSLENRKATLLHVRESIEGIQSRRDPYDVLLLGQDTSLEPFTSTARRMIGLSSMFIEDSPTPLSLLLFLEDNGQLSCGLQQPTNSPHVAAETLGTNVKGRPKSTGPVTPDQLILRRHLLECDSQSDEDMVDGDILRDMFPPEEKTGDEQDIEDTSNKSYKRIKTGALWQNFCDAKNSAEAVFSLASLRSFLNDHEELPDTGIFTLHEFLAMACESADSDDRCVRSDSLKSYALGLSHDRVEKLQQFQDLLERLNAVLNRSDFGISQLRDTIFRITGEISLASAPSTALESLEEGYLGGIEVYSPDEPLAEVHQRQQDATFRLLCDLHISATTLVSPTDDSAQHNYKDINISETLSRLSFSRPSKGTAPRTAFLKAMASAECSETTSITLQTLSSQWEIGSDPGQYAWPGKSNHRALDPGEDLPASLPPPPVRNPTSDVRTFRLPRQSALFNSSPALHPLSTPNFGTGESLPISNTPSQVHFEGDSQRQSQDFASSQVLQGPFGGRNGTSFRKSLGKKRTIGF</sequence>
<gene>
    <name evidence="1" type="ORF">QFC22_000838</name>
</gene>
<organism evidence="1 2">
    <name type="scientific">Naganishia vaughanmartiniae</name>
    <dbReference type="NCBI Taxonomy" id="1424756"/>
    <lineage>
        <taxon>Eukaryota</taxon>
        <taxon>Fungi</taxon>
        <taxon>Dikarya</taxon>
        <taxon>Basidiomycota</taxon>
        <taxon>Agaricomycotina</taxon>
        <taxon>Tremellomycetes</taxon>
        <taxon>Filobasidiales</taxon>
        <taxon>Filobasidiaceae</taxon>
        <taxon>Naganishia</taxon>
    </lineage>
</organism>
<dbReference type="EMBL" id="JASBWU010000002">
    <property type="protein sequence ID" value="KAJ9124045.1"/>
    <property type="molecule type" value="Genomic_DNA"/>
</dbReference>
<evidence type="ECO:0000313" key="1">
    <source>
        <dbReference type="EMBL" id="KAJ9124045.1"/>
    </source>
</evidence>
<keyword evidence="2" id="KW-1185">Reference proteome</keyword>
<comment type="caution">
    <text evidence="1">The sequence shown here is derived from an EMBL/GenBank/DDBJ whole genome shotgun (WGS) entry which is preliminary data.</text>
</comment>
<reference evidence="1" key="1">
    <citation type="submission" date="2023-04" db="EMBL/GenBank/DDBJ databases">
        <title>Draft Genome sequencing of Naganishia species isolated from polar environments using Oxford Nanopore Technology.</title>
        <authorList>
            <person name="Leo P."/>
            <person name="Venkateswaran K."/>
        </authorList>
    </citation>
    <scope>NUCLEOTIDE SEQUENCE</scope>
    <source>
        <strain evidence="1">MNA-CCFEE 5425</strain>
    </source>
</reference>
<name>A0ACC2XJ51_9TREE</name>
<dbReference type="Proteomes" id="UP001243375">
    <property type="component" value="Unassembled WGS sequence"/>
</dbReference>
<accession>A0ACC2XJ51</accession>
<proteinExistence type="predicted"/>
<protein>
    <submittedName>
        <fullName evidence="1">Uncharacterized protein</fullName>
    </submittedName>
</protein>
<evidence type="ECO:0000313" key="2">
    <source>
        <dbReference type="Proteomes" id="UP001243375"/>
    </source>
</evidence>